<accession>A0A2T3YUJ8</accession>
<evidence type="ECO:0000256" key="1">
    <source>
        <dbReference type="ARBA" id="ARBA00005964"/>
    </source>
</evidence>
<keyword evidence="6" id="KW-1185">Reference proteome</keyword>
<dbReference type="AlphaFoldDB" id="A0A2T3YUJ8"/>
<dbReference type="PROSITE" id="PS00122">
    <property type="entry name" value="CARBOXYLESTERASE_B_1"/>
    <property type="match status" value="1"/>
</dbReference>
<dbReference type="PANTHER" id="PTHR11559">
    <property type="entry name" value="CARBOXYLESTERASE"/>
    <property type="match status" value="1"/>
</dbReference>
<gene>
    <name evidence="5" type="ORF">M441DRAFT_151471</name>
</gene>
<evidence type="ECO:0000259" key="4">
    <source>
        <dbReference type="Pfam" id="PF00135"/>
    </source>
</evidence>
<organism evidence="5 6">
    <name type="scientific">Trichoderma asperellum (strain ATCC 204424 / CBS 433.97 / NBRC 101777)</name>
    <dbReference type="NCBI Taxonomy" id="1042311"/>
    <lineage>
        <taxon>Eukaryota</taxon>
        <taxon>Fungi</taxon>
        <taxon>Dikarya</taxon>
        <taxon>Ascomycota</taxon>
        <taxon>Pezizomycotina</taxon>
        <taxon>Sordariomycetes</taxon>
        <taxon>Hypocreomycetidae</taxon>
        <taxon>Hypocreales</taxon>
        <taxon>Hypocreaceae</taxon>
        <taxon>Trichoderma</taxon>
    </lineage>
</organism>
<dbReference type="EMBL" id="KZ679271">
    <property type="protein sequence ID" value="PTB36176.1"/>
    <property type="molecule type" value="Genomic_DNA"/>
</dbReference>
<dbReference type="SUPFAM" id="SSF53474">
    <property type="entry name" value="alpha/beta-Hydrolases"/>
    <property type="match status" value="1"/>
</dbReference>
<name>A0A2T3YUJ8_TRIA4</name>
<feature type="chain" id="PRO_5015367756" description="Carboxylic ester hydrolase" evidence="3">
    <location>
        <begin position="18"/>
        <end position="544"/>
    </location>
</feature>
<reference evidence="5 6" key="1">
    <citation type="submission" date="2016-07" db="EMBL/GenBank/DDBJ databases">
        <title>Multiple horizontal gene transfer events from other fungi enriched the ability of initially mycotrophic Trichoderma (Ascomycota) to feed on dead plant biomass.</title>
        <authorList>
            <consortium name="DOE Joint Genome Institute"/>
            <person name="Aerts A."/>
            <person name="Atanasova L."/>
            <person name="Chenthamara K."/>
            <person name="Zhang J."/>
            <person name="Grujic M."/>
            <person name="Henrissat B."/>
            <person name="Kuo A."/>
            <person name="Salamov A."/>
            <person name="Lipzen A."/>
            <person name="Labutti K."/>
            <person name="Barry K."/>
            <person name="Miao Y."/>
            <person name="Rahimi M.J."/>
            <person name="Shen Q."/>
            <person name="Grigoriev I.V."/>
            <person name="Kubicek C.P."/>
            <person name="Druzhinina I.S."/>
        </authorList>
    </citation>
    <scope>NUCLEOTIDE SEQUENCE [LARGE SCALE GENOMIC DNA]</scope>
    <source>
        <strain evidence="5 6">CBS 433.97</strain>
    </source>
</reference>
<dbReference type="PROSITE" id="PS00941">
    <property type="entry name" value="CARBOXYLESTERASE_B_2"/>
    <property type="match status" value="1"/>
</dbReference>
<dbReference type="STRING" id="1042311.A0A2T3YUJ8"/>
<dbReference type="GO" id="GO:0016787">
    <property type="term" value="F:hydrolase activity"/>
    <property type="evidence" value="ECO:0007669"/>
    <property type="project" value="UniProtKB-KW"/>
</dbReference>
<proteinExistence type="inferred from homology"/>
<keyword evidence="2 3" id="KW-0378">Hydrolase</keyword>
<dbReference type="InterPro" id="IPR029058">
    <property type="entry name" value="AB_hydrolase_fold"/>
</dbReference>
<evidence type="ECO:0000256" key="2">
    <source>
        <dbReference type="ARBA" id="ARBA00022801"/>
    </source>
</evidence>
<dbReference type="EC" id="3.1.1.-" evidence="3"/>
<keyword evidence="3" id="KW-0732">Signal</keyword>
<feature type="domain" description="Carboxylesterase type B" evidence="4">
    <location>
        <begin position="42"/>
        <end position="524"/>
    </location>
</feature>
<dbReference type="Pfam" id="PF00135">
    <property type="entry name" value="COesterase"/>
    <property type="match status" value="1"/>
</dbReference>
<sequence>MVILWPFALGLFTTASAIATGCSELPTVDLGYELHQAISFNETGQYYNFSNIRYARDPSGDLRFAAPKPPLRNRTSVQRGETNVACPQAFAVWYLCGLAQQSGTIKSTKDCGPSLLPPPDPAEREDCLFLDVIVPRSIFDNRKGKPASVMVWVYGGGFAFGKKGQDGNPAGLLAQSQQVDPEGRGIIYVQFNYRGGAFGFLQGPSVQANGTANAGLLDQRMALEWVQQHIHNFGGDPKRVTVFGQSAGGGSILHQITAHGGSNGPAPFQKAIMQSPGFPLVPSRYQQENLTQRFLKHLNVSTIAEARQQPYEALYAANVAIVANSNYGTFTWAPAPDNDFVPGLPGTLLSEGLYDKSVKIMTGFNSHETLFFTSPNNTNNAFFVNNLKTTFLGIQESVVNHVSEVLYPPIFNTTLYSDFFSRAELALAESAFTCNTYYLQKAFRQFSSTYGYRFNIPPGYHGEDVPYTFYNGPNGDINASVAIPLQRHLTSFAIRGNPNKGAQVRMPVYGSEGLVLDLTPEGENVISDPSHNDRCSWWQQSLYY</sequence>
<comment type="similarity">
    <text evidence="1 3">Belongs to the type-B carboxylesterase/lipase family.</text>
</comment>
<evidence type="ECO:0000256" key="3">
    <source>
        <dbReference type="RuleBase" id="RU361235"/>
    </source>
</evidence>
<dbReference type="Proteomes" id="UP000240493">
    <property type="component" value="Unassembled WGS sequence"/>
</dbReference>
<dbReference type="InterPro" id="IPR019826">
    <property type="entry name" value="Carboxylesterase_B_AS"/>
</dbReference>
<protein>
    <recommendedName>
        <fullName evidence="3">Carboxylic ester hydrolase</fullName>
        <ecNumber evidence="3">3.1.1.-</ecNumber>
    </recommendedName>
</protein>
<dbReference type="InterPro" id="IPR050309">
    <property type="entry name" value="Type-B_Carboxylest/Lipase"/>
</dbReference>
<feature type="signal peptide" evidence="3">
    <location>
        <begin position="1"/>
        <end position="17"/>
    </location>
</feature>
<evidence type="ECO:0000313" key="6">
    <source>
        <dbReference type="Proteomes" id="UP000240493"/>
    </source>
</evidence>
<dbReference type="Gene3D" id="3.40.50.1820">
    <property type="entry name" value="alpha/beta hydrolase"/>
    <property type="match status" value="1"/>
</dbReference>
<evidence type="ECO:0000313" key="5">
    <source>
        <dbReference type="EMBL" id="PTB36176.1"/>
    </source>
</evidence>
<dbReference type="OrthoDB" id="408631at2759"/>
<dbReference type="InterPro" id="IPR002018">
    <property type="entry name" value="CarbesteraseB"/>
</dbReference>
<dbReference type="InterPro" id="IPR019819">
    <property type="entry name" value="Carboxylesterase_B_CS"/>
</dbReference>